<name>A0A8J7U4D8_9BACT</name>
<sequence>MDQMKISLTDEYVLVFNCVFKSLIPVSVETERELYFLGRTVDKAIEVFCKRFFVGSTFPVLSIPHSGNLLFSTECEEDVVLFRGIGEQEFIRIKVENKHFRNDLLQLPQRVKSISWIVG</sequence>
<dbReference type="RefSeq" id="WP_207859599.1">
    <property type="nucleotide sequence ID" value="NZ_JAFREP010000013.1"/>
</dbReference>
<organism evidence="1 2">
    <name type="scientific">Acanthopleuribacter pedis</name>
    <dbReference type="NCBI Taxonomy" id="442870"/>
    <lineage>
        <taxon>Bacteria</taxon>
        <taxon>Pseudomonadati</taxon>
        <taxon>Acidobacteriota</taxon>
        <taxon>Holophagae</taxon>
        <taxon>Acanthopleuribacterales</taxon>
        <taxon>Acanthopleuribacteraceae</taxon>
        <taxon>Acanthopleuribacter</taxon>
    </lineage>
</organism>
<evidence type="ECO:0000313" key="2">
    <source>
        <dbReference type="Proteomes" id="UP000664417"/>
    </source>
</evidence>
<proteinExistence type="predicted"/>
<evidence type="ECO:0000313" key="1">
    <source>
        <dbReference type="EMBL" id="MBO1319694.1"/>
    </source>
</evidence>
<protein>
    <submittedName>
        <fullName evidence="1">Uncharacterized protein</fullName>
    </submittedName>
</protein>
<dbReference type="Proteomes" id="UP000664417">
    <property type="component" value="Unassembled WGS sequence"/>
</dbReference>
<keyword evidence="2" id="KW-1185">Reference proteome</keyword>
<comment type="caution">
    <text evidence="1">The sequence shown here is derived from an EMBL/GenBank/DDBJ whole genome shotgun (WGS) entry which is preliminary data.</text>
</comment>
<reference evidence="1" key="1">
    <citation type="submission" date="2021-03" db="EMBL/GenBank/DDBJ databases">
        <authorList>
            <person name="Wang G."/>
        </authorList>
    </citation>
    <scope>NUCLEOTIDE SEQUENCE</scope>
    <source>
        <strain evidence="1">KCTC 12899</strain>
    </source>
</reference>
<accession>A0A8J7U4D8</accession>
<dbReference type="EMBL" id="JAFREP010000013">
    <property type="protein sequence ID" value="MBO1319694.1"/>
    <property type="molecule type" value="Genomic_DNA"/>
</dbReference>
<dbReference type="AlphaFoldDB" id="A0A8J7U4D8"/>
<gene>
    <name evidence="1" type="ORF">J3U88_14560</name>
</gene>